<dbReference type="SUPFAM" id="SSF52540">
    <property type="entry name" value="P-loop containing nucleoside triphosphate hydrolases"/>
    <property type="match status" value="1"/>
</dbReference>
<dbReference type="SMART" id="SM00487">
    <property type="entry name" value="DEXDc"/>
    <property type="match status" value="1"/>
</dbReference>
<evidence type="ECO:0000313" key="8">
    <source>
        <dbReference type="EnsemblProtists" id="PYU1_T002627"/>
    </source>
</evidence>
<evidence type="ECO:0000259" key="6">
    <source>
        <dbReference type="PROSITE" id="PS51192"/>
    </source>
</evidence>
<dbReference type="EnsemblProtists" id="PYU1_T002627">
    <property type="protein sequence ID" value="PYU1_T002627"/>
    <property type="gene ID" value="PYU1_G002624"/>
</dbReference>
<keyword evidence="2" id="KW-0378">Hydrolase</keyword>
<dbReference type="PROSITE" id="PS51192">
    <property type="entry name" value="HELICASE_ATP_BIND_1"/>
    <property type="match status" value="1"/>
</dbReference>
<dbReference type="Gene3D" id="3.40.50.300">
    <property type="entry name" value="P-loop containing nucleotide triphosphate hydrolases"/>
    <property type="match status" value="2"/>
</dbReference>
<dbReference type="GO" id="GO:0016787">
    <property type="term" value="F:hydrolase activity"/>
    <property type="evidence" value="ECO:0007669"/>
    <property type="project" value="UniProtKB-KW"/>
</dbReference>
<keyword evidence="1" id="KW-0547">Nucleotide-binding</keyword>
<dbReference type="CDD" id="cd18787">
    <property type="entry name" value="SF2_C_DEAD"/>
    <property type="match status" value="1"/>
</dbReference>
<dbReference type="GO" id="GO:0003676">
    <property type="term" value="F:nucleic acid binding"/>
    <property type="evidence" value="ECO:0007669"/>
    <property type="project" value="InterPro"/>
</dbReference>
<reference evidence="8" key="3">
    <citation type="submission" date="2014-11" db="UniProtKB">
        <authorList>
            <consortium name="EnsemblProtists"/>
        </authorList>
    </citation>
    <scope>IDENTIFICATION</scope>
    <source>
        <strain evidence="8">DAOM BR144</strain>
    </source>
</reference>
<dbReference type="PANTHER" id="PTHR47960">
    <property type="entry name" value="DEAD-BOX ATP-DEPENDENT RNA HELICASE 50"/>
    <property type="match status" value="1"/>
</dbReference>
<organism evidence="8 9">
    <name type="scientific">Globisporangium ultimum (strain ATCC 200006 / CBS 805.95 / DAOM BR144)</name>
    <name type="common">Pythium ultimum</name>
    <dbReference type="NCBI Taxonomy" id="431595"/>
    <lineage>
        <taxon>Eukaryota</taxon>
        <taxon>Sar</taxon>
        <taxon>Stramenopiles</taxon>
        <taxon>Oomycota</taxon>
        <taxon>Peronosporomycetes</taxon>
        <taxon>Pythiales</taxon>
        <taxon>Pythiaceae</taxon>
        <taxon>Globisporangium</taxon>
    </lineage>
</organism>
<keyword evidence="4" id="KW-0067">ATP-binding</keyword>
<keyword evidence="3" id="KW-0347">Helicase</keyword>
<sequence>MGIKQPTNIQQKSIQSILAKKDVLCTAQTGTGKTLAYLVPVVEQILRSEAAQTAGEKKIVMSRPQAIVLTPSRELATQVSDVAKKLSHAAKFASCTVTSGERKSIQQKSLSKRLDMVIGTPGRVSRCIKAGDFFVSRINTIVVDEADTLFDAKMGFRKELDDILGPIQASAAKRNEPLQIILVAATIKSPLDQVLMKRFGDLRLVSDDKIHRTPATIHEEFVRVTPETKHSALRDALHLREFKKEKTIVFCQNSASCRSTDHMLRENGFQSLCLHGGMPPQLRLESVERFTNDDKLKVLVCTDLVARGLDFVDVRHVIMFDFPKSAVDYVHRAGRTGRAGTKGFVTSLVSKYDLPLANSIDEANRHRNTIKEFRTIKKTEGGIVIPAEKLEEGEHDAAQKRAAGKKQVRGKAAYGTKKLKTHKIRSFRR</sequence>
<dbReference type="SMART" id="SM00490">
    <property type="entry name" value="HELICc"/>
    <property type="match status" value="1"/>
</dbReference>
<evidence type="ECO:0000256" key="4">
    <source>
        <dbReference type="ARBA" id="ARBA00022840"/>
    </source>
</evidence>
<evidence type="ECO:0000256" key="1">
    <source>
        <dbReference type="ARBA" id="ARBA00022741"/>
    </source>
</evidence>
<dbReference type="VEuPathDB" id="FungiDB:PYU1_G002624"/>
<evidence type="ECO:0000256" key="3">
    <source>
        <dbReference type="ARBA" id="ARBA00022806"/>
    </source>
</evidence>
<evidence type="ECO:0000259" key="7">
    <source>
        <dbReference type="PROSITE" id="PS51194"/>
    </source>
</evidence>
<dbReference type="OMA" id="NGDMLMK"/>
<evidence type="ECO:0000256" key="5">
    <source>
        <dbReference type="SAM" id="MobiDB-lite"/>
    </source>
</evidence>
<feature type="domain" description="Helicase C-terminal" evidence="7">
    <location>
        <begin position="232"/>
        <end position="381"/>
    </location>
</feature>
<evidence type="ECO:0000256" key="2">
    <source>
        <dbReference type="ARBA" id="ARBA00022801"/>
    </source>
</evidence>
<accession>K3WCD6</accession>
<evidence type="ECO:0008006" key="10">
    <source>
        <dbReference type="Google" id="ProtNLM"/>
    </source>
</evidence>
<dbReference type="GO" id="GO:0005524">
    <property type="term" value="F:ATP binding"/>
    <property type="evidence" value="ECO:0007669"/>
    <property type="project" value="UniProtKB-KW"/>
</dbReference>
<dbReference type="InterPro" id="IPR011545">
    <property type="entry name" value="DEAD/DEAH_box_helicase_dom"/>
</dbReference>
<reference evidence="9" key="2">
    <citation type="submission" date="2010-04" db="EMBL/GenBank/DDBJ databases">
        <authorList>
            <person name="Buell R."/>
            <person name="Hamilton J."/>
            <person name="Hostetler J."/>
        </authorList>
    </citation>
    <scope>NUCLEOTIDE SEQUENCE [LARGE SCALE GENOMIC DNA]</scope>
    <source>
        <strain evidence="9">DAOM:BR144</strain>
    </source>
</reference>
<keyword evidence="9" id="KW-1185">Reference proteome</keyword>
<dbReference type="InterPro" id="IPR014001">
    <property type="entry name" value="Helicase_ATP-bd"/>
</dbReference>
<dbReference type="eggNOG" id="KOG0331">
    <property type="taxonomic scope" value="Eukaryota"/>
</dbReference>
<reference evidence="9" key="1">
    <citation type="journal article" date="2010" name="Genome Biol.">
        <title>Genome sequence of the necrotrophic plant pathogen Pythium ultimum reveals original pathogenicity mechanisms and effector repertoire.</title>
        <authorList>
            <person name="Levesque C.A."/>
            <person name="Brouwer H."/>
            <person name="Cano L."/>
            <person name="Hamilton J.P."/>
            <person name="Holt C."/>
            <person name="Huitema E."/>
            <person name="Raffaele S."/>
            <person name="Robideau G.P."/>
            <person name="Thines M."/>
            <person name="Win J."/>
            <person name="Zerillo M.M."/>
            <person name="Beakes G.W."/>
            <person name="Boore J.L."/>
            <person name="Busam D."/>
            <person name="Dumas B."/>
            <person name="Ferriera S."/>
            <person name="Fuerstenberg S.I."/>
            <person name="Gachon C.M."/>
            <person name="Gaulin E."/>
            <person name="Govers F."/>
            <person name="Grenville-Briggs L."/>
            <person name="Horner N."/>
            <person name="Hostetler J."/>
            <person name="Jiang R.H."/>
            <person name="Johnson J."/>
            <person name="Krajaejun T."/>
            <person name="Lin H."/>
            <person name="Meijer H.J."/>
            <person name="Moore B."/>
            <person name="Morris P."/>
            <person name="Phuntmart V."/>
            <person name="Puiu D."/>
            <person name="Shetty J."/>
            <person name="Stajich J.E."/>
            <person name="Tripathy S."/>
            <person name="Wawra S."/>
            <person name="van West P."/>
            <person name="Whitty B.R."/>
            <person name="Coutinho P.M."/>
            <person name="Henrissat B."/>
            <person name="Martin F."/>
            <person name="Thomas P.D."/>
            <person name="Tyler B.M."/>
            <person name="De Vries R.P."/>
            <person name="Kamoun S."/>
            <person name="Yandell M."/>
            <person name="Tisserat N."/>
            <person name="Buell C.R."/>
        </authorList>
    </citation>
    <scope>NUCLEOTIDE SEQUENCE</scope>
    <source>
        <strain evidence="9">DAOM:BR144</strain>
    </source>
</reference>
<dbReference type="Pfam" id="PF00270">
    <property type="entry name" value="DEAD"/>
    <property type="match status" value="1"/>
</dbReference>
<dbReference type="InterPro" id="IPR001650">
    <property type="entry name" value="Helicase_C-like"/>
</dbReference>
<dbReference type="Proteomes" id="UP000019132">
    <property type="component" value="Unassembled WGS sequence"/>
</dbReference>
<evidence type="ECO:0000313" key="9">
    <source>
        <dbReference type="Proteomes" id="UP000019132"/>
    </source>
</evidence>
<dbReference type="InterPro" id="IPR044742">
    <property type="entry name" value="DEAD/DEAH_RhlB"/>
</dbReference>
<proteinExistence type="predicted"/>
<dbReference type="PROSITE" id="PS51194">
    <property type="entry name" value="HELICASE_CTER"/>
    <property type="match status" value="1"/>
</dbReference>
<name>K3WCD6_GLOUD</name>
<dbReference type="InParanoid" id="K3WCD6"/>
<dbReference type="AlphaFoldDB" id="K3WCD6"/>
<dbReference type="GO" id="GO:0004386">
    <property type="term" value="F:helicase activity"/>
    <property type="evidence" value="ECO:0007669"/>
    <property type="project" value="UniProtKB-KW"/>
</dbReference>
<dbReference type="InterPro" id="IPR027417">
    <property type="entry name" value="P-loop_NTPase"/>
</dbReference>
<feature type="domain" description="Helicase ATP-binding" evidence="6">
    <location>
        <begin position="14"/>
        <end position="205"/>
    </location>
</feature>
<dbReference type="CDD" id="cd00268">
    <property type="entry name" value="DEADc"/>
    <property type="match status" value="1"/>
</dbReference>
<dbReference type="HOGENOM" id="CLU_003041_1_3_1"/>
<feature type="compositionally biased region" description="Basic residues" evidence="5">
    <location>
        <begin position="417"/>
        <end position="429"/>
    </location>
</feature>
<dbReference type="Pfam" id="PF00271">
    <property type="entry name" value="Helicase_C"/>
    <property type="match status" value="1"/>
</dbReference>
<dbReference type="STRING" id="431595.K3WCD6"/>
<protein>
    <recommendedName>
        <fullName evidence="10">DEAD/DEAH box helicase</fullName>
    </recommendedName>
</protein>
<feature type="region of interest" description="Disordered" evidence="5">
    <location>
        <begin position="394"/>
        <end position="429"/>
    </location>
</feature>